<accession>A0A2V3XXC4</accession>
<dbReference type="RefSeq" id="WP_110325094.1">
    <property type="nucleotide sequence ID" value="NZ_QJKD01000015.1"/>
</dbReference>
<proteinExistence type="predicted"/>
<dbReference type="EMBL" id="QJKD01000015">
    <property type="protein sequence ID" value="PXX48949.1"/>
    <property type="molecule type" value="Genomic_DNA"/>
</dbReference>
<evidence type="ECO:0000256" key="1">
    <source>
        <dbReference type="SAM" id="Phobius"/>
    </source>
</evidence>
<keyword evidence="1" id="KW-0812">Transmembrane</keyword>
<keyword evidence="1" id="KW-1133">Transmembrane helix</keyword>
<evidence type="ECO:0000313" key="2">
    <source>
        <dbReference type="EMBL" id="PXX48949.1"/>
    </source>
</evidence>
<keyword evidence="3" id="KW-1185">Reference proteome</keyword>
<reference evidence="2 3" key="1">
    <citation type="submission" date="2018-05" db="EMBL/GenBank/DDBJ databases">
        <title>Genomic Encyclopedia of Type Strains, Phase IV (KMG-IV): sequencing the most valuable type-strain genomes for metagenomic binning, comparative biology and taxonomic classification.</title>
        <authorList>
            <person name="Goeker M."/>
        </authorList>
    </citation>
    <scope>NUCLEOTIDE SEQUENCE [LARGE SCALE GENOMIC DNA]</scope>
    <source>
        <strain evidence="2 3">DSM 24995</strain>
    </source>
</reference>
<feature type="transmembrane region" description="Helical" evidence="1">
    <location>
        <begin position="43"/>
        <end position="62"/>
    </location>
</feature>
<dbReference type="Proteomes" id="UP000248057">
    <property type="component" value="Unassembled WGS sequence"/>
</dbReference>
<dbReference type="AlphaFoldDB" id="A0A2V3XXC4"/>
<name>A0A2V3XXC4_9FIRM</name>
<feature type="transmembrane region" description="Helical" evidence="1">
    <location>
        <begin position="218"/>
        <end position="243"/>
    </location>
</feature>
<sequence>MCNWLKRYKQNIFIIIMSGFIALYLTCFINEFTLTTNLQRGFIYTYFVLMIFICSAFFLKKISKLSCGFKSNQMISILFGALVLCIISGDFLMPQIYLPNNIIISISEESNQDSQGKEVWISDIRVDGVSKDIAQYADDNSGWVYKENALYGNAVESKSLTLPFEKAQKIEISFVMHKWSGNIKIENDQFLSTFDLYDLNGSSIKVNVPVAVKNYSNWIYWGLKGGQFFSYFIILFLLFYLFFKRKNNIQIKN</sequence>
<keyword evidence="1" id="KW-0472">Membrane</keyword>
<feature type="transmembrane region" description="Helical" evidence="1">
    <location>
        <begin position="74"/>
        <end position="93"/>
    </location>
</feature>
<comment type="caution">
    <text evidence="2">The sequence shown here is derived from an EMBL/GenBank/DDBJ whole genome shotgun (WGS) entry which is preliminary data.</text>
</comment>
<dbReference type="GeneID" id="86063955"/>
<feature type="transmembrane region" description="Helical" evidence="1">
    <location>
        <begin position="12"/>
        <end position="31"/>
    </location>
</feature>
<protein>
    <submittedName>
        <fullName evidence="2">Uncharacterized protein</fullName>
    </submittedName>
</protein>
<organism evidence="2 3">
    <name type="scientific">Hungatella effluvii</name>
    <dbReference type="NCBI Taxonomy" id="1096246"/>
    <lineage>
        <taxon>Bacteria</taxon>
        <taxon>Bacillati</taxon>
        <taxon>Bacillota</taxon>
        <taxon>Clostridia</taxon>
        <taxon>Lachnospirales</taxon>
        <taxon>Lachnospiraceae</taxon>
        <taxon>Hungatella</taxon>
    </lineage>
</organism>
<evidence type="ECO:0000313" key="3">
    <source>
        <dbReference type="Proteomes" id="UP000248057"/>
    </source>
</evidence>
<gene>
    <name evidence="2" type="ORF">DFR60_115123</name>
</gene>